<evidence type="ECO:0008006" key="3">
    <source>
        <dbReference type="Google" id="ProtNLM"/>
    </source>
</evidence>
<protein>
    <recommendedName>
        <fullName evidence="3">DUF35 domain-containing protein</fullName>
    </recommendedName>
</protein>
<gene>
    <name evidence="1" type="ORF">BZL29_4161</name>
</gene>
<organism evidence="1 2">
    <name type="scientific">Mycobacterium kansasii</name>
    <dbReference type="NCBI Taxonomy" id="1768"/>
    <lineage>
        <taxon>Bacteria</taxon>
        <taxon>Bacillati</taxon>
        <taxon>Actinomycetota</taxon>
        <taxon>Actinomycetes</taxon>
        <taxon>Mycobacteriales</taxon>
        <taxon>Mycobacteriaceae</taxon>
        <taxon>Mycobacterium</taxon>
    </lineage>
</organism>
<comment type="caution">
    <text evidence="1">The sequence shown here is derived from an EMBL/GenBank/DDBJ whole genome shotgun (WGS) entry which is preliminary data.</text>
</comment>
<sequence length="209" mass="22592">MEFSFVGRGDLEKIAKGPESAVGGGRSSASQMTRMIFPLCLNAVVLFGKAYYSAADDEGLRDAEGPGPRHLDLAERQPAADRQLLRGLWCHDFPRAAVVSALQRRGHERGVVAAPRHPRGMDHAGIPARPALCRPAGKDFVPFGMGLVQLGLGEEAVIRVEGRLTENDPAKLQFGQEVELTMVPLFADDDGNEVMTFAFRPVSKGQEGL</sequence>
<name>A0A1V3X6X9_MYCKA</name>
<reference evidence="1 2" key="1">
    <citation type="submission" date="2017-02" db="EMBL/GenBank/DDBJ databases">
        <title>Complete genome sequences of Mycobacterium kansasii strains isolated from rhesus macaques.</title>
        <authorList>
            <person name="Panda A."/>
            <person name="Nagaraj S."/>
            <person name="Zhao X."/>
            <person name="Tettelin H."/>
            <person name="Detolla L.J."/>
        </authorList>
    </citation>
    <scope>NUCLEOTIDE SEQUENCE [LARGE SCALE GENOMIC DNA]</scope>
    <source>
        <strain evidence="1 2">11-3469</strain>
    </source>
</reference>
<proteinExistence type="predicted"/>
<dbReference type="STRING" id="1768.B1T50_09435"/>
<dbReference type="EMBL" id="MVBN01000004">
    <property type="protein sequence ID" value="OOK74983.1"/>
    <property type="molecule type" value="Genomic_DNA"/>
</dbReference>
<dbReference type="Proteomes" id="UP000188532">
    <property type="component" value="Unassembled WGS sequence"/>
</dbReference>
<evidence type="ECO:0000313" key="2">
    <source>
        <dbReference type="Proteomes" id="UP000188532"/>
    </source>
</evidence>
<accession>A0A1V3X6X9</accession>
<dbReference type="AlphaFoldDB" id="A0A1V3X6X9"/>
<evidence type="ECO:0000313" key="1">
    <source>
        <dbReference type="EMBL" id="OOK74983.1"/>
    </source>
</evidence>